<dbReference type="InterPro" id="IPR008271">
    <property type="entry name" value="Ser/Thr_kinase_AS"/>
</dbReference>
<feature type="domain" description="Protein kinase" evidence="1">
    <location>
        <begin position="19"/>
        <end position="276"/>
    </location>
</feature>
<evidence type="ECO:0000313" key="2">
    <source>
        <dbReference type="EMBL" id="KAK8846136.1"/>
    </source>
</evidence>
<dbReference type="PANTHER" id="PTHR24347">
    <property type="entry name" value="SERINE/THREONINE-PROTEIN KINASE"/>
    <property type="match status" value="1"/>
</dbReference>
<dbReference type="SMART" id="SM00220">
    <property type="entry name" value="S_TKc"/>
    <property type="match status" value="1"/>
</dbReference>
<accession>A0ABR2HFF4</accession>
<dbReference type="Pfam" id="PF00069">
    <property type="entry name" value="Pkinase"/>
    <property type="match status" value="1"/>
</dbReference>
<dbReference type="PROSITE" id="PS00108">
    <property type="entry name" value="PROTEIN_KINASE_ST"/>
    <property type="match status" value="1"/>
</dbReference>
<sequence length="291" mass="33408">MIFTDDSQIPKVKTIVNNYRLDYLIVNTCSSVIFNARDITTGDQKVLKFIKRFNGKEQRIKNEIDIMSNCKHPNIVQIKEDFSYMQFHVLVLDFTPFRCLYTFIHGQYSQGLPEKTAKIMFYQLLDGLNYLHSQGIGHIDIKTGNFLVKNGDLDNPVVQLTDFGYAQSLPEGKLSSEFIGTPVYSAPEMYTKTKYSKAVDMWSMGVCLYEMLSGQMPWPSSSKKETLISILLGKFNFDSPAWSTISEEAKDLIKQLICVNPRKRLTAKEAMNHPWFKDVYNGSWGHFNQSN</sequence>
<protein>
    <recommendedName>
        <fullName evidence="1">Protein kinase domain-containing protein</fullName>
    </recommendedName>
</protein>
<evidence type="ECO:0000313" key="3">
    <source>
        <dbReference type="Proteomes" id="UP001470230"/>
    </source>
</evidence>
<comment type="caution">
    <text evidence="2">The sequence shown here is derived from an EMBL/GenBank/DDBJ whole genome shotgun (WGS) entry which is preliminary data.</text>
</comment>
<reference evidence="2 3" key="1">
    <citation type="submission" date="2024-04" db="EMBL/GenBank/DDBJ databases">
        <title>Tritrichomonas musculus Genome.</title>
        <authorList>
            <person name="Alves-Ferreira E."/>
            <person name="Grigg M."/>
            <person name="Lorenzi H."/>
            <person name="Galac M."/>
        </authorList>
    </citation>
    <scope>NUCLEOTIDE SEQUENCE [LARGE SCALE GENOMIC DNA]</scope>
    <source>
        <strain evidence="2 3">EAF2021</strain>
    </source>
</reference>
<dbReference type="PROSITE" id="PS50011">
    <property type="entry name" value="PROTEIN_KINASE_DOM"/>
    <property type="match status" value="1"/>
</dbReference>
<dbReference type="Proteomes" id="UP001470230">
    <property type="component" value="Unassembled WGS sequence"/>
</dbReference>
<evidence type="ECO:0000259" key="1">
    <source>
        <dbReference type="PROSITE" id="PS50011"/>
    </source>
</evidence>
<gene>
    <name evidence="2" type="ORF">M9Y10_020140</name>
</gene>
<dbReference type="Gene3D" id="3.30.200.20">
    <property type="entry name" value="Phosphorylase Kinase, domain 1"/>
    <property type="match status" value="1"/>
</dbReference>
<organism evidence="2 3">
    <name type="scientific">Tritrichomonas musculus</name>
    <dbReference type="NCBI Taxonomy" id="1915356"/>
    <lineage>
        <taxon>Eukaryota</taxon>
        <taxon>Metamonada</taxon>
        <taxon>Parabasalia</taxon>
        <taxon>Tritrichomonadida</taxon>
        <taxon>Tritrichomonadidae</taxon>
        <taxon>Tritrichomonas</taxon>
    </lineage>
</organism>
<dbReference type="InterPro" id="IPR011009">
    <property type="entry name" value="Kinase-like_dom_sf"/>
</dbReference>
<dbReference type="SUPFAM" id="SSF56112">
    <property type="entry name" value="Protein kinase-like (PK-like)"/>
    <property type="match status" value="1"/>
</dbReference>
<dbReference type="EMBL" id="JAPFFF010000029">
    <property type="protein sequence ID" value="KAK8846136.1"/>
    <property type="molecule type" value="Genomic_DNA"/>
</dbReference>
<proteinExistence type="predicted"/>
<keyword evidence="3" id="KW-1185">Reference proteome</keyword>
<name>A0ABR2HFF4_9EUKA</name>
<dbReference type="InterPro" id="IPR000719">
    <property type="entry name" value="Prot_kinase_dom"/>
</dbReference>
<dbReference type="Gene3D" id="1.10.510.10">
    <property type="entry name" value="Transferase(Phosphotransferase) domain 1"/>
    <property type="match status" value="1"/>
</dbReference>